<protein>
    <submittedName>
        <fullName evidence="2">Nuclease-related domain-containing protein</fullName>
    </submittedName>
</protein>
<dbReference type="EMBL" id="CP147407">
    <property type="protein sequence ID" value="WXB96385.1"/>
    <property type="molecule type" value="Genomic_DNA"/>
</dbReference>
<proteinExistence type="predicted"/>
<name>A0ABZ2NFH7_9BACI</name>
<dbReference type="RefSeq" id="WP_338778360.1">
    <property type="nucleotide sequence ID" value="NZ_CP147407.1"/>
</dbReference>
<gene>
    <name evidence="2" type="ORF">WCV65_17885</name>
</gene>
<evidence type="ECO:0000259" key="1">
    <source>
        <dbReference type="PROSITE" id="PS50965"/>
    </source>
</evidence>
<organism evidence="2 3">
    <name type="scientific">Metabacillus sediminis</name>
    <dbReference type="NCBI Taxonomy" id="3117746"/>
    <lineage>
        <taxon>Bacteria</taxon>
        <taxon>Bacillati</taxon>
        <taxon>Bacillota</taxon>
        <taxon>Bacilli</taxon>
        <taxon>Bacillales</taxon>
        <taxon>Bacillaceae</taxon>
        <taxon>Metabacillus</taxon>
    </lineage>
</organism>
<sequence>MIVKQREKSILIKKQEALLRRLPKNHSKYSEIEGDLGKRLAGLNGEYSMDYYLNEVEGRDYYIVNDLRLYYQDQYFQIDSLIIFNSFLLILESKNISGVVKFDPHFQQVIRINNGREEVFPDPVLQAKRHARLLSLWMKDKKLPELQIEYYIVITNPRAVLQTLSSSEKYIDKILRASNLPDKIQSLRSHYTKKIQSPSLKRVSKELLNAHVPLNTDLLSQYSIEKEELKKGVICPKCSAVPMHRTCRTWVCRSCQFKSLDEHVEAIKDYGLLFSTNLTNNKLRAFLEIQSPKLAYRLIKQLKVPQNGENKGRIYDVSKLV</sequence>
<feature type="domain" description="NERD" evidence="1">
    <location>
        <begin position="41"/>
        <end position="157"/>
    </location>
</feature>
<accession>A0ABZ2NFH7</accession>
<reference evidence="2 3" key="1">
    <citation type="submission" date="2024-02" db="EMBL/GenBank/DDBJ databases">
        <title>Seven novel Bacillus-like species.</title>
        <authorList>
            <person name="Liu G."/>
        </authorList>
    </citation>
    <scope>NUCLEOTIDE SEQUENCE [LARGE SCALE GENOMIC DNA]</scope>
    <source>
        <strain evidence="2 3">FJAT-52054</strain>
    </source>
</reference>
<keyword evidence="3" id="KW-1185">Reference proteome</keyword>
<dbReference type="Proteomes" id="UP001377337">
    <property type="component" value="Chromosome"/>
</dbReference>
<evidence type="ECO:0000313" key="2">
    <source>
        <dbReference type="EMBL" id="WXB96385.1"/>
    </source>
</evidence>
<dbReference type="InterPro" id="IPR011528">
    <property type="entry name" value="NERD"/>
</dbReference>
<evidence type="ECO:0000313" key="3">
    <source>
        <dbReference type="Proteomes" id="UP001377337"/>
    </source>
</evidence>
<dbReference type="Pfam" id="PF08378">
    <property type="entry name" value="NERD"/>
    <property type="match status" value="1"/>
</dbReference>
<dbReference type="PROSITE" id="PS50965">
    <property type="entry name" value="NERD"/>
    <property type="match status" value="1"/>
</dbReference>